<sequence length="54" mass="5586">MHRTRQLLSVTVPGLGGFLAIWLVISFGDVTGLPLVTAPFGATCSPGPSTGCRE</sequence>
<keyword evidence="1" id="KW-1133">Transmembrane helix</keyword>
<organism evidence="2 3">
    <name type="scientific">Paenibacillus oceani</name>
    <dbReference type="NCBI Taxonomy" id="2772510"/>
    <lineage>
        <taxon>Bacteria</taxon>
        <taxon>Bacillati</taxon>
        <taxon>Bacillota</taxon>
        <taxon>Bacilli</taxon>
        <taxon>Bacillales</taxon>
        <taxon>Paenibacillaceae</taxon>
        <taxon>Paenibacillus</taxon>
    </lineage>
</organism>
<dbReference type="RefSeq" id="WP_190929927.1">
    <property type="nucleotide sequence ID" value="NZ_JACXJA010000028.1"/>
</dbReference>
<protein>
    <submittedName>
        <fullName evidence="2">Uncharacterized protein</fullName>
    </submittedName>
</protein>
<dbReference type="EMBL" id="JACXJA010000028">
    <property type="protein sequence ID" value="MBD2864304.1"/>
    <property type="molecule type" value="Genomic_DNA"/>
</dbReference>
<gene>
    <name evidence="2" type="ORF">IDH45_20170</name>
</gene>
<name>A0A927H2B0_9BACL</name>
<feature type="transmembrane region" description="Helical" evidence="1">
    <location>
        <begin position="7"/>
        <end position="25"/>
    </location>
</feature>
<dbReference type="AlphaFoldDB" id="A0A927H2B0"/>
<evidence type="ECO:0000256" key="1">
    <source>
        <dbReference type="SAM" id="Phobius"/>
    </source>
</evidence>
<keyword evidence="3" id="KW-1185">Reference proteome</keyword>
<comment type="caution">
    <text evidence="2">The sequence shown here is derived from an EMBL/GenBank/DDBJ whole genome shotgun (WGS) entry which is preliminary data.</text>
</comment>
<evidence type="ECO:0000313" key="2">
    <source>
        <dbReference type="EMBL" id="MBD2864304.1"/>
    </source>
</evidence>
<proteinExistence type="predicted"/>
<evidence type="ECO:0000313" key="3">
    <source>
        <dbReference type="Proteomes" id="UP000639396"/>
    </source>
</evidence>
<accession>A0A927H2B0</accession>
<reference evidence="2" key="1">
    <citation type="submission" date="2020-09" db="EMBL/GenBank/DDBJ databases">
        <title>A novel bacterium of genus Paenibacillus, isolated from South China Sea.</title>
        <authorList>
            <person name="Huang H."/>
            <person name="Mo K."/>
            <person name="Hu Y."/>
        </authorList>
    </citation>
    <scope>NUCLEOTIDE SEQUENCE</scope>
    <source>
        <strain evidence="2">IB182363</strain>
    </source>
</reference>
<keyword evidence="1" id="KW-0812">Transmembrane</keyword>
<keyword evidence="1" id="KW-0472">Membrane</keyword>
<dbReference type="Proteomes" id="UP000639396">
    <property type="component" value="Unassembled WGS sequence"/>
</dbReference>